<evidence type="ECO:0000256" key="1">
    <source>
        <dbReference type="ARBA" id="ARBA00007315"/>
    </source>
</evidence>
<protein>
    <recommendedName>
        <fullName evidence="2">protein-tyrosine-phosphatase</fullName>
        <ecNumber evidence="2">3.1.3.48</ecNumber>
    </recommendedName>
</protein>
<dbReference type="OrthoDB" id="442453at2759"/>
<evidence type="ECO:0000313" key="9">
    <source>
        <dbReference type="Proteomes" id="UP000187209"/>
    </source>
</evidence>
<dbReference type="InterPro" id="IPR016130">
    <property type="entry name" value="Tyr_Pase_AS"/>
</dbReference>
<comment type="caution">
    <text evidence="8">The sequence shown here is derived from an EMBL/GenBank/DDBJ whole genome shotgun (WGS) entry which is preliminary data.</text>
</comment>
<dbReference type="PROSITE" id="PS00383">
    <property type="entry name" value="TYR_PHOSPHATASE_1"/>
    <property type="match status" value="1"/>
</dbReference>
<organism evidence="8 9">
    <name type="scientific">Stentor coeruleus</name>
    <dbReference type="NCBI Taxonomy" id="5963"/>
    <lineage>
        <taxon>Eukaryota</taxon>
        <taxon>Sar</taxon>
        <taxon>Alveolata</taxon>
        <taxon>Ciliophora</taxon>
        <taxon>Postciliodesmatophora</taxon>
        <taxon>Heterotrichea</taxon>
        <taxon>Heterotrichida</taxon>
        <taxon>Stentoridae</taxon>
        <taxon>Stentor</taxon>
    </lineage>
</organism>
<feature type="compositionally biased region" description="Polar residues" evidence="5">
    <location>
        <begin position="363"/>
        <end position="374"/>
    </location>
</feature>
<comment type="similarity">
    <text evidence="1">Belongs to the protein-tyrosine phosphatase family. Non-receptor class CDC14 subfamily.</text>
</comment>
<dbReference type="PROSITE" id="PS50054">
    <property type="entry name" value="TYR_PHOSPHATASE_DUAL"/>
    <property type="match status" value="1"/>
</dbReference>
<dbReference type="EC" id="3.1.3.48" evidence="2"/>
<evidence type="ECO:0000259" key="7">
    <source>
        <dbReference type="PROSITE" id="PS50056"/>
    </source>
</evidence>
<evidence type="ECO:0000256" key="2">
    <source>
        <dbReference type="ARBA" id="ARBA00013064"/>
    </source>
</evidence>
<dbReference type="InterPro" id="IPR044506">
    <property type="entry name" value="CDC14_C"/>
</dbReference>
<evidence type="ECO:0000256" key="5">
    <source>
        <dbReference type="SAM" id="MobiDB-lite"/>
    </source>
</evidence>
<reference evidence="8 9" key="1">
    <citation type="submission" date="2016-11" db="EMBL/GenBank/DDBJ databases">
        <title>The macronuclear genome of Stentor coeruleus: a giant cell with tiny introns.</title>
        <authorList>
            <person name="Slabodnick M."/>
            <person name="Ruby J.G."/>
            <person name="Reiff S.B."/>
            <person name="Swart E.C."/>
            <person name="Gosai S."/>
            <person name="Prabakaran S."/>
            <person name="Witkowska E."/>
            <person name="Larue G.E."/>
            <person name="Fisher S."/>
            <person name="Freeman R.M."/>
            <person name="Gunawardena J."/>
            <person name="Chu W."/>
            <person name="Stover N.A."/>
            <person name="Gregory B.D."/>
            <person name="Nowacki M."/>
            <person name="Derisi J."/>
            <person name="Roy S.W."/>
            <person name="Marshall W.F."/>
            <person name="Sood P."/>
        </authorList>
    </citation>
    <scope>NUCLEOTIDE SEQUENCE [LARGE SCALE GENOMIC DNA]</scope>
    <source>
        <strain evidence="8">WM001</strain>
    </source>
</reference>
<dbReference type="Gene3D" id="3.90.190.10">
    <property type="entry name" value="Protein tyrosine phosphatase superfamily"/>
    <property type="match status" value="2"/>
</dbReference>
<evidence type="ECO:0000256" key="3">
    <source>
        <dbReference type="ARBA" id="ARBA00022801"/>
    </source>
</evidence>
<dbReference type="FunFam" id="3.90.190.10:FF:000006">
    <property type="entry name" value="Dual specificity protein phosphatase CDC14B"/>
    <property type="match status" value="1"/>
</dbReference>
<dbReference type="CDD" id="cd17657">
    <property type="entry name" value="CDC14_N"/>
    <property type="match status" value="1"/>
</dbReference>
<feature type="domain" description="Tyrosine-protein phosphatase" evidence="6">
    <location>
        <begin position="174"/>
        <end position="327"/>
    </location>
</feature>
<dbReference type="InterPro" id="IPR029260">
    <property type="entry name" value="DSPn"/>
</dbReference>
<dbReference type="AlphaFoldDB" id="A0A1R2BYD4"/>
<evidence type="ECO:0000256" key="4">
    <source>
        <dbReference type="ARBA" id="ARBA00022912"/>
    </source>
</evidence>
<dbReference type="InterPro" id="IPR003595">
    <property type="entry name" value="Tyr_Pase_cat"/>
</dbReference>
<feature type="domain" description="Tyrosine specific protein phosphatases" evidence="7">
    <location>
        <begin position="249"/>
        <end position="314"/>
    </location>
</feature>
<dbReference type="EMBL" id="MPUH01000367">
    <property type="protein sequence ID" value="OMJ81774.1"/>
    <property type="molecule type" value="Genomic_DNA"/>
</dbReference>
<dbReference type="PROSITE" id="PS50056">
    <property type="entry name" value="TYR_PHOSPHATASE_2"/>
    <property type="match status" value="1"/>
</dbReference>
<dbReference type="Proteomes" id="UP000187209">
    <property type="component" value="Unassembled WGS sequence"/>
</dbReference>
<keyword evidence="9" id="KW-1185">Reference proteome</keyword>
<dbReference type="Pfam" id="PF14671">
    <property type="entry name" value="DSPn"/>
    <property type="match status" value="1"/>
</dbReference>
<keyword evidence="3" id="KW-0378">Hydrolase</keyword>
<dbReference type="SMART" id="SM00404">
    <property type="entry name" value="PTPc_motif"/>
    <property type="match status" value="1"/>
</dbReference>
<keyword evidence="4" id="KW-0904">Protein phosphatase</keyword>
<dbReference type="GO" id="GO:0004725">
    <property type="term" value="F:protein tyrosine phosphatase activity"/>
    <property type="evidence" value="ECO:0007669"/>
    <property type="project" value="UniProtKB-EC"/>
</dbReference>
<dbReference type="InterPro" id="IPR000387">
    <property type="entry name" value="Tyr_Pase_dom"/>
</dbReference>
<dbReference type="InterPro" id="IPR029021">
    <property type="entry name" value="Prot-tyrosine_phosphatase-like"/>
</dbReference>
<dbReference type="SUPFAM" id="SSF52799">
    <property type="entry name" value="(Phosphotyrosine protein) phosphatases II"/>
    <property type="match status" value="2"/>
</dbReference>
<dbReference type="PANTHER" id="PTHR23339">
    <property type="entry name" value="TYROSINE SPECIFIC PROTEIN PHOSPHATASE AND DUAL SPECIFICITY PROTEIN PHOSPHATASE"/>
    <property type="match status" value="1"/>
</dbReference>
<dbReference type="Pfam" id="PF22785">
    <property type="entry name" value="Tc-R-P"/>
    <property type="match status" value="1"/>
</dbReference>
<dbReference type="InterPro" id="IPR020422">
    <property type="entry name" value="TYR_PHOSPHATASE_DUAL_dom"/>
</dbReference>
<dbReference type="CDD" id="cd14499">
    <property type="entry name" value="CDC14_C"/>
    <property type="match status" value="1"/>
</dbReference>
<accession>A0A1R2BYD4</accession>
<dbReference type="InterPro" id="IPR050561">
    <property type="entry name" value="PTP"/>
</dbReference>
<gene>
    <name evidence="8" type="ORF">SteCoe_17718</name>
</gene>
<name>A0A1R2BYD4_9CILI</name>
<proteinExistence type="inferred from homology"/>
<evidence type="ECO:0000259" key="6">
    <source>
        <dbReference type="PROSITE" id="PS50054"/>
    </source>
</evidence>
<evidence type="ECO:0000313" key="8">
    <source>
        <dbReference type="EMBL" id="OMJ81774.1"/>
    </source>
</evidence>
<sequence length="407" mass="46674">MEMSDVSNIVEIIPNRLYWLSDRFPPANKGNIHYFCIDSHFVYRPYASDFGPLDLSKIFRFCIELNTLLANPKLSSNIIYQYTSLNPAKKANAALLIGAYEVIVLQTSAERVCDKFQNIKFTPFCDASLNTSSFELCIGDCLKAIEKSITYRWFNFSSFDIRNYELMSQLEHGGLNWIIPGRVLAFVCPSNEINLHGAPTPEKYVQIFTRIGVKSIVRLNNKTYDSFRFIKHGLKHHELYFLDGSIPSESIIREFVRIVEEEEVVAVHCKAGLGRTGTLIGCYAMKHFNINAEEFIAWCRMCRPGSILGPQQQFLCDIQDWCKRWGECKGEFNEPLVLRAMKKDEEFKARYGDYGQANRLAFKSSSPTPRQNRLINAHSPRAKNPHLDKTVSETVLRSKNNNKHVLV</sequence>
<feature type="region of interest" description="Disordered" evidence="5">
    <location>
        <begin position="362"/>
        <end position="388"/>
    </location>
</feature>